<keyword evidence="13" id="KW-1185">Reference proteome</keyword>
<feature type="binding site" evidence="8">
    <location>
        <position position="123"/>
    </location>
    <ligand>
        <name>S-adenosyl-L-methionine</name>
        <dbReference type="ChEBI" id="CHEBI:59789"/>
    </ligand>
</feature>
<accession>R8BCJ3</accession>
<dbReference type="GO" id="GO:0003723">
    <property type="term" value="F:RNA binding"/>
    <property type="evidence" value="ECO:0007669"/>
    <property type="project" value="UniProtKB-UniRule"/>
</dbReference>
<dbReference type="HOGENOM" id="CLU_041220_2_0_1"/>
<organism evidence="12 13">
    <name type="scientific">Phaeoacremonium minimum (strain UCR-PA7)</name>
    <name type="common">Esca disease fungus</name>
    <name type="synonym">Togninia minima</name>
    <dbReference type="NCBI Taxonomy" id="1286976"/>
    <lineage>
        <taxon>Eukaryota</taxon>
        <taxon>Fungi</taxon>
        <taxon>Dikarya</taxon>
        <taxon>Ascomycota</taxon>
        <taxon>Pezizomycotina</taxon>
        <taxon>Sordariomycetes</taxon>
        <taxon>Sordariomycetidae</taxon>
        <taxon>Togniniales</taxon>
        <taxon>Togniniaceae</taxon>
        <taxon>Phaeoacremonium</taxon>
    </lineage>
</organism>
<dbReference type="OrthoDB" id="74991at2759"/>
<evidence type="ECO:0000256" key="6">
    <source>
        <dbReference type="ARBA" id="ARBA00022884"/>
    </source>
</evidence>
<reference evidence="13" key="1">
    <citation type="journal article" date="2013" name="Genome Announc.">
        <title>Draft genome sequence of the ascomycete Phaeoacremonium aleophilum strain UCR-PA7, a causal agent of the esca disease complex in grapevines.</title>
        <authorList>
            <person name="Blanco-Ulate B."/>
            <person name="Rolshausen P."/>
            <person name="Cantu D."/>
        </authorList>
    </citation>
    <scope>NUCLEOTIDE SEQUENCE [LARGE SCALE GENOMIC DNA]</scope>
    <source>
        <strain evidence="13">UCR-PA7</strain>
    </source>
</reference>
<dbReference type="InterPro" id="IPR020596">
    <property type="entry name" value="rRNA_Ade_Mease_Trfase_CS"/>
</dbReference>
<evidence type="ECO:0000256" key="2">
    <source>
        <dbReference type="ARBA" id="ARBA00022552"/>
    </source>
</evidence>
<keyword evidence="6 8" id="KW-0694">RNA-binding</keyword>
<dbReference type="AlphaFoldDB" id="R8BCJ3"/>
<keyword evidence="3 8" id="KW-0489">Methyltransferase</keyword>
<dbReference type="PANTHER" id="PTHR11727:SF7">
    <property type="entry name" value="DIMETHYLADENOSINE TRANSFERASE-RELATED"/>
    <property type="match status" value="1"/>
</dbReference>
<keyword evidence="2 9" id="KW-0698">rRNA processing</keyword>
<evidence type="ECO:0000259" key="11">
    <source>
        <dbReference type="SMART" id="SM00650"/>
    </source>
</evidence>
<feature type="binding site" evidence="8">
    <location>
        <position position="95"/>
    </location>
    <ligand>
        <name>S-adenosyl-L-methionine</name>
        <dbReference type="ChEBI" id="CHEBI:59789"/>
    </ligand>
</feature>
<keyword evidence="4 8" id="KW-0808">Transferase</keyword>
<dbReference type="EMBL" id="KB933301">
    <property type="protein sequence ID" value="EON97029.1"/>
    <property type="molecule type" value="Genomic_DNA"/>
</dbReference>
<dbReference type="eggNOG" id="KOG0820">
    <property type="taxonomic scope" value="Eukaryota"/>
</dbReference>
<feature type="binding site" evidence="8">
    <location>
        <position position="74"/>
    </location>
    <ligand>
        <name>S-adenosyl-L-methionine</name>
        <dbReference type="ChEBI" id="CHEBI:59789"/>
    </ligand>
</feature>
<feature type="binding site" evidence="8">
    <location>
        <position position="49"/>
    </location>
    <ligand>
        <name>S-adenosyl-L-methionine</name>
        <dbReference type="ChEBI" id="CHEBI:59789"/>
    </ligand>
</feature>
<dbReference type="InterPro" id="IPR020598">
    <property type="entry name" value="rRNA_Ade_methylase_Trfase_N"/>
</dbReference>
<gene>
    <name evidence="12" type="ORF">UCRPA7_7464</name>
</gene>
<dbReference type="InterPro" id="IPR001737">
    <property type="entry name" value="KsgA/Erm"/>
</dbReference>
<feature type="region of interest" description="Disordered" evidence="10">
    <location>
        <begin position="282"/>
        <end position="352"/>
    </location>
</feature>
<dbReference type="KEGG" id="tmn:UCRPA7_7464"/>
<dbReference type="GeneID" id="19328226"/>
<evidence type="ECO:0000256" key="4">
    <source>
        <dbReference type="ARBA" id="ARBA00022679"/>
    </source>
</evidence>
<feature type="binding site" evidence="8">
    <location>
        <position position="138"/>
    </location>
    <ligand>
        <name>S-adenosyl-L-methionine</name>
        <dbReference type="ChEBI" id="CHEBI:59789"/>
    </ligand>
</feature>
<dbReference type="NCBIfam" id="TIGR00755">
    <property type="entry name" value="ksgA"/>
    <property type="match status" value="1"/>
</dbReference>
<feature type="domain" description="Ribosomal RNA adenine methylase transferase N-terminal" evidence="11">
    <location>
        <begin position="54"/>
        <end position="213"/>
    </location>
</feature>
<evidence type="ECO:0000256" key="5">
    <source>
        <dbReference type="ARBA" id="ARBA00022691"/>
    </source>
</evidence>
<feature type="compositionally biased region" description="Acidic residues" evidence="10">
    <location>
        <begin position="298"/>
        <end position="324"/>
    </location>
</feature>
<dbReference type="SUPFAM" id="SSF53335">
    <property type="entry name" value="S-adenosyl-L-methionine-dependent methyltransferases"/>
    <property type="match status" value="1"/>
</dbReference>
<dbReference type="CDD" id="cd02440">
    <property type="entry name" value="AdoMet_MTases"/>
    <property type="match status" value="1"/>
</dbReference>
<dbReference type="Pfam" id="PF00398">
    <property type="entry name" value="RrnaAD"/>
    <property type="match status" value="1"/>
</dbReference>
<protein>
    <recommendedName>
        <fullName evidence="9">rRNA adenine N(6)-methyltransferase</fullName>
        <ecNumber evidence="9">2.1.1.-</ecNumber>
    </recommendedName>
</protein>
<evidence type="ECO:0000313" key="13">
    <source>
        <dbReference type="Proteomes" id="UP000014074"/>
    </source>
</evidence>
<evidence type="ECO:0000256" key="9">
    <source>
        <dbReference type="RuleBase" id="RU362106"/>
    </source>
</evidence>
<proteinExistence type="inferred from homology"/>
<dbReference type="Gene3D" id="1.10.8.480">
    <property type="match status" value="1"/>
</dbReference>
<sequence>MGKVKTPKRAGASSSPYDRNSSSASKAAAAAAAKNNVFKFNTNVGQHILKNPGIADAIVQKADLKPTDTVLEVGPGTGNISVRILEKARRLIAVELDPRMAAELSKRVQGTPAQKKLDVLLGDAIKLDFPQFDVCISNTPYQISSPLVFKLLSMPNPPRTSILMFQREFAMRLTARPGDPLYCRLSHVLKVGKNNFKPPPQVESSVVRIEPKTGKDRPNVSFDEWDGLLRIAFGRKNRTMRASFLGTKEVLAMLERNYRTYCAMNNIPVDDTLVDNDGAAAADDMDVDGAPTANGKADDDEWGGIMDVDDEDAGGQNDDDDTDTPEFFKEQAAAARASQPAKTPSKRKKTRTAELVRSKILRVLEGADMTDKRASKLEENDFLRLLYEFNRENIHFA</sequence>
<feature type="binding site" evidence="8">
    <location>
        <position position="47"/>
    </location>
    <ligand>
        <name>S-adenosyl-L-methionine</name>
        <dbReference type="ChEBI" id="CHEBI:59789"/>
    </ligand>
</feature>
<dbReference type="GO" id="GO:0005730">
    <property type="term" value="C:nucleolus"/>
    <property type="evidence" value="ECO:0007669"/>
    <property type="project" value="TreeGrafter"/>
</dbReference>
<dbReference type="InterPro" id="IPR029063">
    <property type="entry name" value="SAM-dependent_MTases_sf"/>
</dbReference>
<evidence type="ECO:0000256" key="1">
    <source>
        <dbReference type="ARBA" id="ARBA00002977"/>
    </source>
</evidence>
<comment type="similarity">
    <text evidence="8 9">Belongs to the class I-like SAM-binding methyltransferase superfamily. rRNA adenine N(6)-methyltransferase family.</text>
</comment>
<dbReference type="GO" id="GO:0030688">
    <property type="term" value="C:preribosome, small subunit precursor"/>
    <property type="evidence" value="ECO:0007669"/>
    <property type="project" value="EnsemblFungi"/>
</dbReference>
<name>R8BCJ3_PHAM7</name>
<dbReference type="PROSITE" id="PS51689">
    <property type="entry name" value="SAM_RNA_A_N6_MT"/>
    <property type="match status" value="1"/>
</dbReference>
<comment type="catalytic activity">
    <reaction evidence="7">
        <text>adenosine(1779)/adenosine(1780) in 18S rRNA + 4 S-adenosyl-L-methionine = N(6)-dimethyladenosine(1779)/N(6)-dimethyladenosine(1780) in 18S rRNA + 4 S-adenosyl-L-homocysteine + 4 H(+)</text>
        <dbReference type="Rhea" id="RHEA:42780"/>
        <dbReference type="Rhea" id="RHEA-COMP:10234"/>
        <dbReference type="Rhea" id="RHEA-COMP:10236"/>
        <dbReference type="ChEBI" id="CHEBI:15378"/>
        <dbReference type="ChEBI" id="CHEBI:57856"/>
        <dbReference type="ChEBI" id="CHEBI:59789"/>
        <dbReference type="ChEBI" id="CHEBI:74411"/>
        <dbReference type="ChEBI" id="CHEBI:74493"/>
        <dbReference type="EC" id="2.1.1.183"/>
    </reaction>
</comment>
<dbReference type="Gene3D" id="3.40.50.150">
    <property type="entry name" value="Vaccinia Virus protein VP39"/>
    <property type="match status" value="1"/>
</dbReference>
<evidence type="ECO:0000256" key="8">
    <source>
        <dbReference type="PROSITE-ProRule" id="PRU01026"/>
    </source>
</evidence>
<dbReference type="RefSeq" id="XP_007918189.1">
    <property type="nucleotide sequence ID" value="XM_007919998.1"/>
</dbReference>
<dbReference type="Proteomes" id="UP000014074">
    <property type="component" value="Unassembled WGS sequence"/>
</dbReference>
<keyword evidence="5 8" id="KW-0949">S-adenosyl-L-methionine</keyword>
<dbReference type="GO" id="GO:0052909">
    <property type="term" value="F:18S rRNA (adenine(1779)-N(6)/adenine(1780)-N(6))-dimethyltransferase activity"/>
    <property type="evidence" value="ECO:0007669"/>
    <property type="project" value="UniProtKB-EC"/>
</dbReference>
<dbReference type="InterPro" id="IPR011530">
    <property type="entry name" value="rRNA_adenine_dimethylase"/>
</dbReference>
<dbReference type="PROSITE" id="PS01131">
    <property type="entry name" value="RRNA_A_DIMETH"/>
    <property type="match status" value="1"/>
</dbReference>
<evidence type="ECO:0000256" key="10">
    <source>
        <dbReference type="SAM" id="MobiDB-lite"/>
    </source>
</evidence>
<dbReference type="GO" id="GO:0000462">
    <property type="term" value="P:maturation of SSU-rRNA from tricistronic rRNA transcript (SSU-rRNA, 5.8S rRNA, LSU-rRNA)"/>
    <property type="evidence" value="ECO:0007669"/>
    <property type="project" value="EnsemblFungi"/>
</dbReference>
<comment type="function">
    <text evidence="1">Specifically dimethylates two adjacent adenosines in the loop of a conserved hairpin near the 3'-end of 18S rRNA in the 40S particle.</text>
</comment>
<evidence type="ECO:0000256" key="7">
    <source>
        <dbReference type="ARBA" id="ARBA00049478"/>
    </source>
</evidence>
<feature type="region of interest" description="Disordered" evidence="10">
    <location>
        <begin position="1"/>
        <end position="22"/>
    </location>
</feature>
<evidence type="ECO:0000313" key="12">
    <source>
        <dbReference type="EMBL" id="EON97029.1"/>
    </source>
</evidence>
<dbReference type="SMART" id="SM00650">
    <property type="entry name" value="rADc"/>
    <property type="match status" value="1"/>
</dbReference>
<dbReference type="PANTHER" id="PTHR11727">
    <property type="entry name" value="DIMETHYLADENOSINE TRANSFERASE"/>
    <property type="match status" value="1"/>
</dbReference>
<evidence type="ECO:0000256" key="3">
    <source>
        <dbReference type="ARBA" id="ARBA00022603"/>
    </source>
</evidence>
<dbReference type="EC" id="2.1.1.-" evidence="9"/>